<dbReference type="RefSeq" id="WP_089310544.1">
    <property type="nucleotide sequence ID" value="NZ_FZNP01000002.1"/>
</dbReference>
<name>A0A238VRK6_9ACTN</name>
<keyword evidence="1" id="KW-0732">Signal</keyword>
<proteinExistence type="predicted"/>
<dbReference type="Proteomes" id="UP000198420">
    <property type="component" value="Unassembled WGS sequence"/>
</dbReference>
<sequence length="135" mass="14601">MTRAPRMSSVSRLMAAALLATAIPAAAVVSTAPPAQAVTGTIAHADPSSIPPSPDYVCDDLMTLRLPTMPFTEVYADNCEAQHGTPYGQFTDKIIAERHAPQAHIRCQRGLVMEGAKHFVTNDIDCHLVWYQKPS</sequence>
<dbReference type="EMBL" id="FZNP01000002">
    <property type="protein sequence ID" value="SNR36811.1"/>
    <property type="molecule type" value="Genomic_DNA"/>
</dbReference>
<evidence type="ECO:0000313" key="2">
    <source>
        <dbReference type="EMBL" id="SNR36811.1"/>
    </source>
</evidence>
<feature type="signal peptide" evidence="1">
    <location>
        <begin position="1"/>
        <end position="27"/>
    </location>
</feature>
<evidence type="ECO:0000256" key="1">
    <source>
        <dbReference type="SAM" id="SignalP"/>
    </source>
</evidence>
<dbReference type="AlphaFoldDB" id="A0A238VRK6"/>
<evidence type="ECO:0008006" key="4">
    <source>
        <dbReference type="Google" id="ProtNLM"/>
    </source>
</evidence>
<accession>A0A238VRK6</accession>
<protein>
    <recommendedName>
        <fullName evidence="4">Subtilisin inhibitor-like</fullName>
    </recommendedName>
</protein>
<evidence type="ECO:0000313" key="3">
    <source>
        <dbReference type="Proteomes" id="UP000198420"/>
    </source>
</evidence>
<keyword evidence="3" id="KW-1185">Reference proteome</keyword>
<reference evidence="3" key="1">
    <citation type="submission" date="2017-06" db="EMBL/GenBank/DDBJ databases">
        <authorList>
            <person name="Varghese N."/>
            <person name="Submissions S."/>
        </authorList>
    </citation>
    <scope>NUCLEOTIDE SEQUENCE [LARGE SCALE GENOMIC DNA]</scope>
    <source>
        <strain evidence="3">DSM 44485</strain>
    </source>
</reference>
<gene>
    <name evidence="2" type="ORF">SAMN06265355_102261</name>
</gene>
<organism evidence="2 3">
    <name type="scientific">Actinomadura mexicana</name>
    <dbReference type="NCBI Taxonomy" id="134959"/>
    <lineage>
        <taxon>Bacteria</taxon>
        <taxon>Bacillati</taxon>
        <taxon>Actinomycetota</taxon>
        <taxon>Actinomycetes</taxon>
        <taxon>Streptosporangiales</taxon>
        <taxon>Thermomonosporaceae</taxon>
        <taxon>Actinomadura</taxon>
    </lineage>
</organism>
<feature type="chain" id="PRO_5038661667" description="Subtilisin inhibitor-like" evidence="1">
    <location>
        <begin position="28"/>
        <end position="135"/>
    </location>
</feature>